<evidence type="ECO:0000256" key="4">
    <source>
        <dbReference type="ARBA" id="ARBA00022692"/>
    </source>
</evidence>
<dbReference type="CDD" id="cd06261">
    <property type="entry name" value="TM_PBP2"/>
    <property type="match status" value="1"/>
</dbReference>
<evidence type="ECO:0000313" key="10">
    <source>
        <dbReference type="Proteomes" id="UP000838821"/>
    </source>
</evidence>
<organism evidence="9 10">
    <name type="scientific">Paenibacillus allorhizoplanae</name>
    <dbReference type="NCBI Taxonomy" id="2905648"/>
    <lineage>
        <taxon>Bacteria</taxon>
        <taxon>Bacillati</taxon>
        <taxon>Bacillota</taxon>
        <taxon>Bacilli</taxon>
        <taxon>Bacillales</taxon>
        <taxon>Paenibacillaceae</taxon>
        <taxon>Paenibacillus</taxon>
    </lineage>
</organism>
<evidence type="ECO:0000256" key="5">
    <source>
        <dbReference type="ARBA" id="ARBA00022989"/>
    </source>
</evidence>
<evidence type="ECO:0000256" key="2">
    <source>
        <dbReference type="ARBA" id="ARBA00022448"/>
    </source>
</evidence>
<keyword evidence="6 7" id="KW-0472">Membrane</keyword>
<keyword evidence="3" id="KW-1003">Cell membrane</keyword>
<evidence type="ECO:0000313" key="9">
    <source>
        <dbReference type="EMBL" id="CAH1194955.1"/>
    </source>
</evidence>
<feature type="transmembrane region" description="Helical" evidence="7">
    <location>
        <begin position="113"/>
        <end position="132"/>
    </location>
</feature>
<dbReference type="PANTHER" id="PTHR43744">
    <property type="entry name" value="ABC TRANSPORTER PERMEASE PROTEIN MG189-RELATED-RELATED"/>
    <property type="match status" value="1"/>
</dbReference>
<name>A0ABN8FYE7_9BACL</name>
<feature type="transmembrane region" description="Helical" evidence="7">
    <location>
        <begin position="16"/>
        <end position="37"/>
    </location>
</feature>
<dbReference type="RefSeq" id="WP_236284419.1">
    <property type="nucleotide sequence ID" value="NZ_CAKMMW010000002.1"/>
</dbReference>
<evidence type="ECO:0000256" key="6">
    <source>
        <dbReference type="ARBA" id="ARBA00023136"/>
    </source>
</evidence>
<evidence type="ECO:0000259" key="8">
    <source>
        <dbReference type="PROSITE" id="PS50928"/>
    </source>
</evidence>
<dbReference type="InterPro" id="IPR000515">
    <property type="entry name" value="MetI-like"/>
</dbReference>
<evidence type="ECO:0000256" key="7">
    <source>
        <dbReference type="RuleBase" id="RU363032"/>
    </source>
</evidence>
<keyword evidence="5 7" id="KW-1133">Transmembrane helix</keyword>
<dbReference type="Gene3D" id="1.10.3720.10">
    <property type="entry name" value="MetI-like"/>
    <property type="match status" value="1"/>
</dbReference>
<accession>A0ABN8FYE7</accession>
<feature type="transmembrane region" description="Helical" evidence="7">
    <location>
        <begin position="261"/>
        <end position="280"/>
    </location>
</feature>
<dbReference type="Proteomes" id="UP000838821">
    <property type="component" value="Unassembled WGS sequence"/>
</dbReference>
<reference evidence="9" key="1">
    <citation type="submission" date="2022-01" db="EMBL/GenBank/DDBJ databases">
        <authorList>
            <person name="Criscuolo A."/>
        </authorList>
    </citation>
    <scope>NUCLEOTIDE SEQUENCE</scope>
    <source>
        <strain evidence="9">CIP111891</strain>
    </source>
</reference>
<proteinExistence type="inferred from homology"/>
<evidence type="ECO:0000256" key="1">
    <source>
        <dbReference type="ARBA" id="ARBA00004651"/>
    </source>
</evidence>
<dbReference type="InterPro" id="IPR035906">
    <property type="entry name" value="MetI-like_sf"/>
</dbReference>
<dbReference type="PANTHER" id="PTHR43744:SF9">
    <property type="entry name" value="POLYGALACTURONAN_RHAMNOGALACTURONAN TRANSPORT SYSTEM PERMEASE PROTEIN YTCP"/>
    <property type="match status" value="1"/>
</dbReference>
<feature type="transmembrane region" description="Helical" evidence="7">
    <location>
        <begin position="144"/>
        <end position="165"/>
    </location>
</feature>
<dbReference type="EMBL" id="CAKMMW010000002">
    <property type="protein sequence ID" value="CAH1194955.1"/>
    <property type="molecule type" value="Genomic_DNA"/>
</dbReference>
<evidence type="ECO:0000256" key="3">
    <source>
        <dbReference type="ARBA" id="ARBA00022475"/>
    </source>
</evidence>
<feature type="transmembrane region" description="Helical" evidence="7">
    <location>
        <begin position="186"/>
        <end position="209"/>
    </location>
</feature>
<keyword evidence="10" id="KW-1185">Reference proteome</keyword>
<feature type="domain" description="ABC transmembrane type-1" evidence="8">
    <location>
        <begin position="78"/>
        <end position="280"/>
    </location>
</feature>
<comment type="similarity">
    <text evidence="7">Belongs to the binding-protein-dependent transport system permease family.</text>
</comment>
<keyword evidence="2 7" id="KW-0813">Transport</keyword>
<dbReference type="Pfam" id="PF00528">
    <property type="entry name" value="BPD_transp_1"/>
    <property type="match status" value="1"/>
</dbReference>
<feature type="transmembrane region" description="Helical" evidence="7">
    <location>
        <begin position="80"/>
        <end position="101"/>
    </location>
</feature>
<protein>
    <submittedName>
        <fullName evidence="9">L-arabinose transport system permease protein AraQ</fullName>
    </submittedName>
</protein>
<comment type="subcellular location">
    <subcellularLocation>
        <location evidence="1 7">Cell membrane</location>
        <topology evidence="1 7">Multi-pass membrane protein</topology>
    </subcellularLocation>
</comment>
<gene>
    <name evidence="9" type="primary">araQ_20</name>
    <name evidence="9" type="ORF">PAECIP111891_00570</name>
</gene>
<keyword evidence="4 7" id="KW-0812">Transmembrane</keyword>
<dbReference type="SUPFAM" id="SSF161098">
    <property type="entry name" value="MetI-like"/>
    <property type="match status" value="1"/>
</dbReference>
<comment type="caution">
    <text evidence="9">The sequence shown here is derived from an EMBL/GenBank/DDBJ whole genome shotgun (WGS) entry which is preliminary data.</text>
</comment>
<sequence length="295" mass="32963">MSYAVHKTKSDRIIDVIIYVFLTLCCLSAVFPLYFVFIESITPYKELIRNGGFVLFPEQVTLQAYRAIFGSNLVPDALKISVVITVIGTFLSLLVTICLAYPLSKKDVPGGRFFLLAIVFTMLFSGGIVPTYLVVKGLGLINSIWSLIIPTLVSPFYMFIMRTYFINFPTEIEESAKVDGCGDVRTLFQLVIPLSMPIIVTIGLFYGVIQWNSYFNAILYLSDRALYPIQVILRNMIVTSSVSQELNTNPSVIQTLPPDTIRMATVVVTTLPLLAIYPFIQKYFIKGMLVGSIKG</sequence>
<dbReference type="PROSITE" id="PS50928">
    <property type="entry name" value="ABC_TM1"/>
    <property type="match status" value="1"/>
</dbReference>